<dbReference type="EMBL" id="JANAVB010044457">
    <property type="protein sequence ID" value="KAJ6791238.1"/>
    <property type="molecule type" value="Genomic_DNA"/>
</dbReference>
<dbReference type="Proteomes" id="UP001140949">
    <property type="component" value="Unassembled WGS sequence"/>
</dbReference>
<accession>A0AAX6DHL4</accession>
<gene>
    <name evidence="2" type="ORF">M6B38_246020</name>
</gene>
<keyword evidence="3" id="KW-1185">Reference proteome</keyword>
<dbReference type="AlphaFoldDB" id="A0AAX6DHL4"/>
<feature type="compositionally biased region" description="Basic and acidic residues" evidence="1">
    <location>
        <begin position="10"/>
        <end position="21"/>
    </location>
</feature>
<comment type="caution">
    <text evidence="2">The sequence shown here is derived from an EMBL/GenBank/DDBJ whole genome shotgun (WGS) entry which is preliminary data.</text>
</comment>
<reference evidence="2" key="2">
    <citation type="submission" date="2023-04" db="EMBL/GenBank/DDBJ databases">
        <authorList>
            <person name="Bruccoleri R.E."/>
            <person name="Oakeley E.J."/>
            <person name="Faust A.-M."/>
            <person name="Dessus-Babus S."/>
            <person name="Altorfer M."/>
            <person name="Burckhardt D."/>
            <person name="Oertli M."/>
            <person name="Naumann U."/>
            <person name="Petersen F."/>
            <person name="Wong J."/>
        </authorList>
    </citation>
    <scope>NUCLEOTIDE SEQUENCE</scope>
    <source>
        <strain evidence="2">GSM-AAB239-AS_SAM_17_03QT</strain>
        <tissue evidence="2">Leaf</tissue>
    </source>
</reference>
<name>A0AAX6DHL4_IRIPA</name>
<evidence type="ECO:0000313" key="3">
    <source>
        <dbReference type="Proteomes" id="UP001140949"/>
    </source>
</evidence>
<sequence length="71" mass="7870">MIPVAVEPEESPRLSKEDALIRKPAGSRARSGEDDDIMHDLDEMIFGKKGGSSSEDQDPQKKPQKDDLISF</sequence>
<reference evidence="2" key="1">
    <citation type="journal article" date="2023" name="GigaByte">
        <title>Genome assembly of the bearded iris, Iris pallida Lam.</title>
        <authorList>
            <person name="Bruccoleri R.E."/>
            <person name="Oakeley E.J."/>
            <person name="Faust A.M.E."/>
            <person name="Altorfer M."/>
            <person name="Dessus-Babus S."/>
            <person name="Burckhardt D."/>
            <person name="Oertli M."/>
            <person name="Naumann U."/>
            <person name="Petersen F."/>
            <person name="Wong J."/>
        </authorList>
    </citation>
    <scope>NUCLEOTIDE SEQUENCE</scope>
    <source>
        <strain evidence="2">GSM-AAB239-AS_SAM_17_03QT</strain>
    </source>
</reference>
<protein>
    <submittedName>
        <fullName evidence="2">TOM1-like protein 2</fullName>
    </submittedName>
</protein>
<evidence type="ECO:0000313" key="2">
    <source>
        <dbReference type="EMBL" id="KAJ6791238.1"/>
    </source>
</evidence>
<feature type="region of interest" description="Disordered" evidence="1">
    <location>
        <begin position="1"/>
        <end position="71"/>
    </location>
</feature>
<organism evidence="2 3">
    <name type="scientific">Iris pallida</name>
    <name type="common">Sweet iris</name>
    <dbReference type="NCBI Taxonomy" id="29817"/>
    <lineage>
        <taxon>Eukaryota</taxon>
        <taxon>Viridiplantae</taxon>
        <taxon>Streptophyta</taxon>
        <taxon>Embryophyta</taxon>
        <taxon>Tracheophyta</taxon>
        <taxon>Spermatophyta</taxon>
        <taxon>Magnoliopsida</taxon>
        <taxon>Liliopsida</taxon>
        <taxon>Asparagales</taxon>
        <taxon>Iridaceae</taxon>
        <taxon>Iridoideae</taxon>
        <taxon>Irideae</taxon>
        <taxon>Iris</taxon>
    </lineage>
</organism>
<feature type="compositionally biased region" description="Basic and acidic residues" evidence="1">
    <location>
        <begin position="58"/>
        <end position="71"/>
    </location>
</feature>
<proteinExistence type="predicted"/>
<evidence type="ECO:0000256" key="1">
    <source>
        <dbReference type="SAM" id="MobiDB-lite"/>
    </source>
</evidence>